<dbReference type="InterPro" id="IPR007219">
    <property type="entry name" value="XnlR_reg_dom"/>
</dbReference>
<dbReference type="AlphaFoldDB" id="A0A9Q0BCE5"/>
<evidence type="ECO:0000259" key="5">
    <source>
        <dbReference type="SMART" id="SM00906"/>
    </source>
</evidence>
<name>A0A9Q0BCE5_9HYPO</name>
<dbReference type="GO" id="GO:0008270">
    <property type="term" value="F:zinc ion binding"/>
    <property type="evidence" value="ECO:0007669"/>
    <property type="project" value="InterPro"/>
</dbReference>
<dbReference type="GO" id="GO:0000435">
    <property type="term" value="P:positive regulation of transcription from RNA polymerase II promoter by galactose"/>
    <property type="evidence" value="ECO:0007669"/>
    <property type="project" value="TreeGrafter"/>
</dbReference>
<keyword evidence="2" id="KW-0804">Transcription</keyword>
<dbReference type="GO" id="GO:0006351">
    <property type="term" value="P:DNA-templated transcription"/>
    <property type="evidence" value="ECO:0007669"/>
    <property type="project" value="InterPro"/>
</dbReference>
<keyword evidence="3" id="KW-0539">Nucleus</keyword>
<dbReference type="OrthoDB" id="2571985at2759"/>
<organism evidence="6 7">
    <name type="scientific">Emericellopsis cladophorae</name>
    <dbReference type="NCBI Taxonomy" id="2686198"/>
    <lineage>
        <taxon>Eukaryota</taxon>
        <taxon>Fungi</taxon>
        <taxon>Dikarya</taxon>
        <taxon>Ascomycota</taxon>
        <taxon>Pezizomycotina</taxon>
        <taxon>Sordariomycetes</taxon>
        <taxon>Hypocreomycetidae</taxon>
        <taxon>Hypocreales</taxon>
        <taxon>Bionectriaceae</taxon>
        <taxon>Emericellopsis</taxon>
    </lineage>
</organism>
<dbReference type="Proteomes" id="UP001055219">
    <property type="component" value="Unassembled WGS sequence"/>
</dbReference>
<dbReference type="CDD" id="cd12148">
    <property type="entry name" value="fungal_TF_MHR"/>
    <property type="match status" value="1"/>
</dbReference>
<keyword evidence="7" id="KW-1185">Reference proteome</keyword>
<dbReference type="GO" id="GO:0005634">
    <property type="term" value="C:nucleus"/>
    <property type="evidence" value="ECO:0007669"/>
    <property type="project" value="TreeGrafter"/>
</dbReference>
<gene>
    <name evidence="6" type="ORF">J7T54_003041</name>
</gene>
<evidence type="ECO:0000256" key="1">
    <source>
        <dbReference type="ARBA" id="ARBA00023015"/>
    </source>
</evidence>
<comment type="caution">
    <text evidence="6">The sequence shown here is derived from an EMBL/GenBank/DDBJ whole genome shotgun (WGS) entry which is preliminary data.</text>
</comment>
<sequence length="659" mass="73468">MPPPRPPGTPPTSRRNLSRASDPSRPLLPTRGVSSDRDADGPPLPDQCPGGLAQINKHTEGAEYYGPTGTFYFLSRLRSQADSHRHPTSPPDSGRDVYERSPADTAVVNLLHSSDYAAASGSYGPGSRQGKQRVPYNDRLGPGGSRDGSFRGTRGRSPASDPVIEQECVRLYFQNQHCIHPVLDQAAFTARCGSEIWNQSQTLENAASPHIRSHARFLALYNTVVAIGAVNAGETSMLTWHRAHEFLNQAETLEHNRSPYLPIRVARLFFERAKLLLEDVFESASLETAQTLFLMSVFCQDALKPHACYMYSGMAVRAALAMGIPTTPSGSNQKRLLWWALYSHETEMCSSAGRQSFLKEPSHYSIDFPVVSASHGPSLYIISCMVELAKILARISQNVWQPDVIDGPEHMSGRAANLEGSLLQWKSRLPHELDFDVSTLEESELITKQKIVLKLRFLNAKILLYRPFLITRAGRDRAMVSQHVASCIEAARETIAFMHSTYRHRPYFRTWWYNCTYVLDASMVLLYVILSNICPLPAEDIFSSVEMSLEIFRVMRMVVVARRCTEITQDVLDIAKQSRCDGQGQPVVATRPPSVPCAEERTLLNQLSSALPDGSFEGEVGGRMDGFQAEPYAGLVDTNLLYNLLNFEDWNAWSEAGWL</sequence>
<dbReference type="GO" id="GO:0000978">
    <property type="term" value="F:RNA polymerase II cis-regulatory region sequence-specific DNA binding"/>
    <property type="evidence" value="ECO:0007669"/>
    <property type="project" value="TreeGrafter"/>
</dbReference>
<dbReference type="PANTHER" id="PTHR47424:SF15">
    <property type="entry name" value="ZN(II)2CYS6 TRANSCRIPTION FACTOR (EUROFUNG)"/>
    <property type="match status" value="1"/>
</dbReference>
<evidence type="ECO:0000256" key="2">
    <source>
        <dbReference type="ARBA" id="ARBA00023163"/>
    </source>
</evidence>
<feature type="region of interest" description="Disordered" evidence="4">
    <location>
        <begin position="119"/>
        <end position="161"/>
    </location>
</feature>
<dbReference type="GO" id="GO:0000981">
    <property type="term" value="F:DNA-binding transcription factor activity, RNA polymerase II-specific"/>
    <property type="evidence" value="ECO:0007669"/>
    <property type="project" value="TreeGrafter"/>
</dbReference>
<protein>
    <submittedName>
        <fullName evidence="6">Transcriptional regulatory protein</fullName>
    </submittedName>
</protein>
<evidence type="ECO:0000313" key="6">
    <source>
        <dbReference type="EMBL" id="KAI6780262.1"/>
    </source>
</evidence>
<feature type="domain" description="Xylanolytic transcriptional activator regulatory" evidence="5">
    <location>
        <begin position="308"/>
        <end position="375"/>
    </location>
</feature>
<evidence type="ECO:0000256" key="4">
    <source>
        <dbReference type="SAM" id="MobiDB-lite"/>
    </source>
</evidence>
<evidence type="ECO:0000256" key="3">
    <source>
        <dbReference type="ARBA" id="ARBA00023242"/>
    </source>
</evidence>
<evidence type="ECO:0000313" key="7">
    <source>
        <dbReference type="Proteomes" id="UP001055219"/>
    </source>
</evidence>
<dbReference type="PANTHER" id="PTHR47424">
    <property type="entry name" value="REGULATORY PROTEIN GAL4"/>
    <property type="match status" value="1"/>
</dbReference>
<dbReference type="InterPro" id="IPR051127">
    <property type="entry name" value="Fungal_SecMet_Regulators"/>
</dbReference>
<dbReference type="SMART" id="SM00906">
    <property type="entry name" value="Fungal_trans"/>
    <property type="match status" value="1"/>
</dbReference>
<dbReference type="GeneID" id="75829547"/>
<feature type="compositionally biased region" description="Pro residues" evidence="4">
    <location>
        <begin position="1"/>
        <end position="10"/>
    </location>
</feature>
<keyword evidence="1" id="KW-0805">Transcription regulation</keyword>
<feature type="region of interest" description="Disordered" evidence="4">
    <location>
        <begin position="1"/>
        <end position="53"/>
    </location>
</feature>
<dbReference type="RefSeq" id="XP_051361118.1">
    <property type="nucleotide sequence ID" value="XM_051507757.1"/>
</dbReference>
<proteinExistence type="predicted"/>
<accession>A0A9Q0BCE5</accession>
<reference evidence="6" key="1">
    <citation type="journal article" date="2021" name="J Fungi (Basel)">
        <title>Genomic and Metabolomic Analyses of the Marine Fungus Emericellopsis cladophorae: Insights into Saltwater Adaptability Mechanisms and Its Biosynthetic Potential.</title>
        <authorList>
            <person name="Goncalves M.F.M."/>
            <person name="Hilario S."/>
            <person name="Van de Peer Y."/>
            <person name="Esteves A.C."/>
            <person name="Alves A."/>
        </authorList>
    </citation>
    <scope>NUCLEOTIDE SEQUENCE</scope>
    <source>
        <strain evidence="6">MUM 19.33</strain>
    </source>
</reference>
<dbReference type="Pfam" id="PF04082">
    <property type="entry name" value="Fungal_trans"/>
    <property type="match status" value="1"/>
</dbReference>
<reference evidence="6" key="2">
    <citation type="submission" date="2022-07" db="EMBL/GenBank/DDBJ databases">
        <authorList>
            <person name="Goncalves M.F.M."/>
            <person name="Hilario S."/>
            <person name="Van De Peer Y."/>
            <person name="Esteves A.C."/>
            <person name="Alves A."/>
        </authorList>
    </citation>
    <scope>NUCLEOTIDE SEQUENCE</scope>
    <source>
        <strain evidence="6">MUM 19.33</strain>
    </source>
</reference>
<dbReference type="EMBL" id="JAGIXG020000035">
    <property type="protein sequence ID" value="KAI6780262.1"/>
    <property type="molecule type" value="Genomic_DNA"/>
</dbReference>